<sequence>MGEVVPYDLKMTILADDQASKELKAIAASLDTLKKALASLNDFNPFADLEDTAAALSDAVRALSDDFDALKAVMDGIVESSKGIQDLAKDLATAQKEGQGLRDTLQGVKDAADGVGNPFREWQTGAESTDSELNDVKESVESIRDTASKDPFAGWSGALAGVQTELAAIADELRAITDMAKSSVLADFTKSVTAASTASKKRSSEVVNLPNLTPEEAEKWFLGLQEDKLPSALKEDYQAAMEAYMGWGKTSPEERDLQAPQAFYEQFQKFAQWQAAQQQAQSAPAEEKAQPEELPTPAWAKGATEINSMLSELPMRALTYGMNAMMGYYGIQSIANSTNNLQAIQEMMQLNNQTVNEAAQSYAMLASMGMTGTSGVQFLQNLMGNLQKEFTPEVGSGALSQQAIILQSLGITRQALTTSPWELLNTIGVRYRQLLAQGRGQQASELLNLTDTSQLAPMLANWNTLQKQTSGINLNMTPQQLNSAVQQNLTLQASLQKLSLAFTQLAVALAPLVEKITKALTDVANAITQSKNPFQAMGNIVNAVVKDLGALPAAILGAIAALKAASFAADVMSGAGLIGEVGKGMSVGKLVGKSGRGIFNLLSRGGEKGAVALGGEAAATGAEAAVAGAAQSVSLLSRLSSVLSSLAAPLTRLGGLFSSLMDGLAAVAAPLADVAEVVGGALLAAFSAIDAPILAVVAAMAAVGVGIYELVTHWKQIGPAMDKAWGAVKGWVDKAYETLSKWADNAKSTLQTWADNAWERIRTWANDTKGTLQTWSEETWQKFMTWKDNLVGWAGGLWDDVKKDFDTWSSNLHTWASGLWGKVSKDWDNFRSNLATWVDNLWGKVKSDWDGFQQSLGGWVSNLWNNVVNDWNSFQTSLGNFVSGLWNNTVKDWNAFTSSVGKWASALWNGAKGGFDSFVSNLQTWAGGLWGAVSGAFQDIKQGFQQWVSDLGATWQAVKNFFTGGGPSTPLPNLKGNSTAQEIWNYLRSQGLTPSAAAGVMGNLMQESSLNPTAVNSSSGAFGIAQWLGPRYTELVQYASKNHTSASNLAAQLGFLWSEIQSGQYVNISKLNSMNPAQAAVYFEENYEKAGSGAALANRENYAEAIYRAFASSTGTHLIYGPFTTSELPSSEKTTSKKSTTSEETKKVSEAASTAQKSLDTYAKTVQTTGTTSTTAAKYVTQASSQSETTVKNWSTNQVTQFKTWSTNTEKEIGTWATQVEKTLSSALNVLLGTFEKWSSSVEKALEGWSAQTENIFSQWVQHVQSEIAQLVAQAQAAAYAAAAASAASASSASGSVKKGTSVPKLASGGLVTSPTLALIGEAGPEMVLPLNEYPVNPGAIGRLGAGGAGGSGALTINVNVNGPQLTDSSTARKLAQVVANELVQNLKRRGNFDWT</sequence>
<keyword evidence="4" id="KW-1185">Reference proteome</keyword>
<dbReference type="SUPFAM" id="SSF47162">
    <property type="entry name" value="Apolipoprotein"/>
    <property type="match status" value="1"/>
</dbReference>
<feature type="compositionally biased region" description="Basic and acidic residues" evidence="1">
    <location>
        <begin position="1140"/>
        <end position="1149"/>
    </location>
</feature>
<proteinExistence type="predicted"/>
<feature type="compositionally biased region" description="Low complexity" evidence="1">
    <location>
        <begin position="275"/>
        <end position="284"/>
    </location>
</feature>
<evidence type="ECO:0000313" key="3">
    <source>
        <dbReference type="EMBL" id="SIS88303.1"/>
    </source>
</evidence>
<gene>
    <name evidence="3" type="ORF">SAMN05421799_10628</name>
</gene>
<dbReference type="STRING" id="252246.SAMN05421799_10628"/>
<reference evidence="4" key="1">
    <citation type="submission" date="2017-01" db="EMBL/GenBank/DDBJ databases">
        <authorList>
            <person name="Varghese N."/>
            <person name="Submissions S."/>
        </authorList>
    </citation>
    <scope>NUCLEOTIDE SEQUENCE [LARGE SCALE GENOMIC DNA]</scope>
    <source>
        <strain evidence="4">DSM 16176</strain>
    </source>
</reference>
<protein>
    <recommendedName>
        <fullName evidence="2">Phage tail lysozyme domain-containing protein</fullName>
    </recommendedName>
</protein>
<evidence type="ECO:0000256" key="1">
    <source>
        <dbReference type="SAM" id="MobiDB-lite"/>
    </source>
</evidence>
<feature type="region of interest" description="Disordered" evidence="1">
    <location>
        <begin position="1127"/>
        <end position="1153"/>
    </location>
</feature>
<feature type="region of interest" description="Disordered" evidence="1">
    <location>
        <begin position="275"/>
        <end position="294"/>
    </location>
</feature>
<dbReference type="Gene3D" id="1.10.287.1490">
    <property type="match status" value="1"/>
</dbReference>
<evidence type="ECO:0000313" key="4">
    <source>
        <dbReference type="Proteomes" id="UP000186156"/>
    </source>
</evidence>
<name>A0A1N7MQ87_9BACL</name>
<feature type="compositionally biased region" description="Low complexity" evidence="1">
    <location>
        <begin position="1127"/>
        <end position="1139"/>
    </location>
</feature>
<accession>A0A1N7MQ87</accession>
<organism evidence="3 4">
    <name type="scientific">Alicyclobacillus vulcanalis</name>
    <dbReference type="NCBI Taxonomy" id="252246"/>
    <lineage>
        <taxon>Bacteria</taxon>
        <taxon>Bacillati</taxon>
        <taxon>Bacillota</taxon>
        <taxon>Bacilli</taxon>
        <taxon>Bacillales</taxon>
        <taxon>Alicyclobacillaceae</taxon>
        <taxon>Alicyclobacillus</taxon>
    </lineage>
</organism>
<feature type="domain" description="Phage tail lysozyme" evidence="2">
    <location>
        <begin position="979"/>
        <end position="1110"/>
    </location>
</feature>
<dbReference type="Proteomes" id="UP000186156">
    <property type="component" value="Unassembled WGS sequence"/>
</dbReference>
<dbReference type="InterPro" id="IPR041219">
    <property type="entry name" value="Phage_lysozyme2"/>
</dbReference>
<evidence type="ECO:0000259" key="2">
    <source>
        <dbReference type="Pfam" id="PF18013"/>
    </source>
</evidence>
<dbReference type="EMBL" id="FTOO01000006">
    <property type="protein sequence ID" value="SIS88303.1"/>
    <property type="molecule type" value="Genomic_DNA"/>
</dbReference>
<dbReference type="Gene3D" id="1.10.530.10">
    <property type="match status" value="1"/>
</dbReference>
<dbReference type="Pfam" id="PF18013">
    <property type="entry name" value="Phage_lysozyme2"/>
    <property type="match status" value="1"/>
</dbReference>